<keyword evidence="2" id="KW-1185">Reference proteome</keyword>
<proteinExistence type="predicted"/>
<dbReference type="Proteomes" id="UP000243657">
    <property type="component" value="Unassembled WGS sequence"/>
</dbReference>
<name>A0A261F3C0_9BIFI</name>
<dbReference type="AlphaFoldDB" id="A0A261F3C0"/>
<accession>A0A261F3C0</accession>
<evidence type="ECO:0000313" key="2">
    <source>
        <dbReference type="Proteomes" id="UP000243657"/>
    </source>
</evidence>
<reference evidence="1 2" key="1">
    <citation type="journal article" date="2017" name="BMC Genomics">
        <title>Comparative genomic and phylogenomic analyses of the Bifidobacteriaceae family.</title>
        <authorList>
            <person name="Lugli G.A."/>
            <person name="Milani C."/>
            <person name="Turroni F."/>
            <person name="Duranti S."/>
            <person name="Mancabelli L."/>
            <person name="Mangifesta M."/>
            <person name="Ferrario C."/>
            <person name="Modesto M."/>
            <person name="Mattarelli P."/>
            <person name="Jiri K."/>
            <person name="van Sinderen D."/>
            <person name="Ventura M."/>
        </authorList>
    </citation>
    <scope>NUCLEOTIDE SEQUENCE [LARGE SCALE GENOMIC DNA]</scope>
    <source>
        <strain evidence="1 2">DSM 24762</strain>
    </source>
</reference>
<protein>
    <recommendedName>
        <fullName evidence="3">Antitoxin SocA-like Panacea domain-containing protein</fullName>
    </recommendedName>
</protein>
<evidence type="ECO:0000313" key="1">
    <source>
        <dbReference type="EMBL" id="OZG53612.1"/>
    </source>
</evidence>
<dbReference type="EMBL" id="MWWT01000008">
    <property type="protein sequence ID" value="OZG53612.1"/>
    <property type="molecule type" value="Genomic_DNA"/>
</dbReference>
<comment type="caution">
    <text evidence="1">The sequence shown here is derived from an EMBL/GenBank/DDBJ whole genome shotgun (WGS) entry which is preliminary data.</text>
</comment>
<sequence>MLQGLLYICQGWMLVARDCPLFPEGILADKRGPIVREIETQMNSLRRECLVSEGDGDEAVGLTTVERMLVERVLRIYEDYSGEKPSLGESWSGIETVQIISHDSILYYFSQLDADPGVEKSMPRPYLADISVRSFISENDYEQIEEYMRLAYGVRAF</sequence>
<organism evidence="1 2">
    <name type="scientific">Alloscardovia macacae</name>
    <dbReference type="NCBI Taxonomy" id="1160091"/>
    <lineage>
        <taxon>Bacteria</taxon>
        <taxon>Bacillati</taxon>
        <taxon>Actinomycetota</taxon>
        <taxon>Actinomycetes</taxon>
        <taxon>Bifidobacteriales</taxon>
        <taxon>Bifidobacteriaceae</taxon>
        <taxon>Alloscardovia</taxon>
    </lineage>
</organism>
<evidence type="ECO:0008006" key="3">
    <source>
        <dbReference type="Google" id="ProtNLM"/>
    </source>
</evidence>
<gene>
    <name evidence="1" type="ORF">ALMA_1177</name>
</gene>